<evidence type="ECO:0000256" key="3">
    <source>
        <dbReference type="ARBA" id="ARBA00023180"/>
    </source>
</evidence>
<dbReference type="Pfam" id="PF04577">
    <property type="entry name" value="Glyco_transf_61"/>
    <property type="match status" value="1"/>
</dbReference>
<sequence>MTYSEAGISEVLCFTTHTHRRIEYFAPDELDIITPNSPQSLIADPYKICIVSNMCIDSSGKVHVFLPDTSDVPNLHASNPFFTSDRDFIRKLLMDHPINGVPRFPIPSRVEVRDITLNEFQNLETKKSNHQFRMTSKWISLHAPLFWSNYYHTIIDGFYKVFVLLRQVSHVMEYVSSFGAKSTRVSPTFSYDSMADILTKKDYELFILTKSPKFPNWVNRVVNTTEKAFVQPVIADIGNGEDSYTCSSKGVIGISFSHYRNLFYTFESRVVPRPPKEAILMTNQYFSFIKQSYGYSNEKRKNPKLNILLIRRVKNRVITNLDEIYKTLKINYGDVCEIQIRENFKHSFDEQIAYHQWADVIIVSHGADETNTFLTREGTVIIEVESPQHYEPYFPVYAHLLKLRHYMFRGSGGDKNSNRIVDIDAFVKFFEAALCYGDSFIGNERIKQNSVDSGFCKRIKLENKYSETDVKELLSNRMNIFERFDTDQSLTEIKGEYLIGCCLNE</sequence>
<keyword evidence="1" id="KW-0328">Glycosyltransferase</keyword>
<gene>
    <name evidence="5" type="ORF">NAEGRDRAFT_52159</name>
</gene>
<evidence type="ECO:0000313" key="5">
    <source>
        <dbReference type="EMBL" id="EFC39682.1"/>
    </source>
</evidence>
<dbReference type="EMBL" id="GG738897">
    <property type="protein sequence ID" value="EFC39682.1"/>
    <property type="molecule type" value="Genomic_DNA"/>
</dbReference>
<dbReference type="KEGG" id="ngr:NAEGRDRAFT_52159"/>
<dbReference type="InterPro" id="IPR007657">
    <property type="entry name" value="Glycosyltransferase_61"/>
</dbReference>
<keyword evidence="6" id="KW-1185">Reference proteome</keyword>
<protein>
    <submittedName>
        <fullName evidence="5">Predicted protein</fullName>
    </submittedName>
</protein>
<accession>D2VTN5</accession>
<evidence type="ECO:0000313" key="6">
    <source>
        <dbReference type="Proteomes" id="UP000006671"/>
    </source>
</evidence>
<dbReference type="PANTHER" id="PTHR20961">
    <property type="entry name" value="GLYCOSYLTRANSFERASE"/>
    <property type="match status" value="1"/>
</dbReference>
<keyword evidence="2" id="KW-0808">Transferase</keyword>
<evidence type="ECO:0000256" key="1">
    <source>
        <dbReference type="ARBA" id="ARBA00022676"/>
    </source>
</evidence>
<dbReference type="Proteomes" id="UP000006671">
    <property type="component" value="Unassembled WGS sequence"/>
</dbReference>
<name>D2VTN5_NAEGR</name>
<dbReference type="InterPro" id="IPR049625">
    <property type="entry name" value="Glyco_transf_61_cat"/>
</dbReference>
<evidence type="ECO:0000259" key="4">
    <source>
        <dbReference type="Pfam" id="PF04577"/>
    </source>
</evidence>
<feature type="domain" description="Glycosyltransferase 61 catalytic" evidence="4">
    <location>
        <begin position="150"/>
        <end position="382"/>
    </location>
</feature>
<evidence type="ECO:0000256" key="2">
    <source>
        <dbReference type="ARBA" id="ARBA00022679"/>
    </source>
</evidence>
<dbReference type="VEuPathDB" id="AmoebaDB:NAEGRDRAFT_52159"/>
<proteinExistence type="predicted"/>
<dbReference type="OrthoDB" id="2135302at2759"/>
<keyword evidence="3" id="KW-0325">Glycoprotein</keyword>
<dbReference type="InParanoid" id="D2VTN5"/>
<organism evidence="6">
    <name type="scientific">Naegleria gruberi</name>
    <name type="common">Amoeba</name>
    <dbReference type="NCBI Taxonomy" id="5762"/>
    <lineage>
        <taxon>Eukaryota</taxon>
        <taxon>Discoba</taxon>
        <taxon>Heterolobosea</taxon>
        <taxon>Tetramitia</taxon>
        <taxon>Eutetramitia</taxon>
        <taxon>Vahlkampfiidae</taxon>
        <taxon>Naegleria</taxon>
    </lineage>
</organism>
<dbReference type="GO" id="GO:0016757">
    <property type="term" value="F:glycosyltransferase activity"/>
    <property type="evidence" value="ECO:0007669"/>
    <property type="project" value="UniProtKB-KW"/>
</dbReference>
<reference evidence="5 6" key="1">
    <citation type="journal article" date="2010" name="Cell">
        <title>The genome of Naegleria gruberi illuminates early eukaryotic versatility.</title>
        <authorList>
            <person name="Fritz-Laylin L.K."/>
            <person name="Prochnik S.E."/>
            <person name="Ginger M.L."/>
            <person name="Dacks J.B."/>
            <person name="Carpenter M.L."/>
            <person name="Field M.C."/>
            <person name="Kuo A."/>
            <person name="Paredez A."/>
            <person name="Chapman J."/>
            <person name="Pham J."/>
            <person name="Shu S."/>
            <person name="Neupane R."/>
            <person name="Cipriano M."/>
            <person name="Mancuso J."/>
            <person name="Tu H."/>
            <person name="Salamov A."/>
            <person name="Lindquist E."/>
            <person name="Shapiro H."/>
            <person name="Lucas S."/>
            <person name="Grigoriev I.V."/>
            <person name="Cande W.Z."/>
            <person name="Fulton C."/>
            <person name="Rokhsar D.S."/>
            <person name="Dawson S.C."/>
        </authorList>
    </citation>
    <scope>NUCLEOTIDE SEQUENCE [LARGE SCALE GENOMIC DNA]</scope>
    <source>
        <strain evidence="5 6">NEG-M</strain>
    </source>
</reference>
<dbReference type="AlphaFoldDB" id="D2VTN5"/>
<dbReference type="RefSeq" id="XP_002672426.1">
    <property type="nucleotide sequence ID" value="XM_002672380.1"/>
</dbReference>
<dbReference type="GeneID" id="8858518"/>